<keyword evidence="11" id="KW-0813">Transport</keyword>
<comment type="function">
    <text evidence="11">Fluoride-specific ion channel. Important for reducing fluoride concentration in the cell, thus reducing its toxicity.</text>
</comment>
<evidence type="ECO:0000256" key="10">
    <source>
        <dbReference type="ARBA" id="ARBA00035585"/>
    </source>
</evidence>
<evidence type="ECO:0000256" key="1">
    <source>
        <dbReference type="ARBA" id="ARBA00004651"/>
    </source>
</evidence>
<gene>
    <name evidence="11 12" type="primary">crcB</name>
    <name evidence="11" type="synonym">fluC</name>
    <name evidence="12" type="ORF">ACFO3G_02475</name>
</gene>
<evidence type="ECO:0000256" key="11">
    <source>
        <dbReference type="HAMAP-Rule" id="MF_00454"/>
    </source>
</evidence>
<dbReference type="Proteomes" id="UP001596020">
    <property type="component" value="Unassembled WGS sequence"/>
</dbReference>
<dbReference type="EMBL" id="JBHSGO010000044">
    <property type="protein sequence ID" value="MFC4665483.1"/>
    <property type="molecule type" value="Genomic_DNA"/>
</dbReference>
<comment type="caution">
    <text evidence="12">The sequence shown here is derived from an EMBL/GenBank/DDBJ whole genome shotgun (WGS) entry which is preliminary data.</text>
</comment>
<feature type="binding site" evidence="11">
    <location>
        <position position="76"/>
    </location>
    <ligand>
        <name>Na(+)</name>
        <dbReference type="ChEBI" id="CHEBI:29101"/>
        <note>structural</note>
    </ligand>
</feature>
<evidence type="ECO:0000256" key="7">
    <source>
        <dbReference type="ARBA" id="ARBA00023136"/>
    </source>
</evidence>
<dbReference type="NCBIfam" id="TIGR00494">
    <property type="entry name" value="crcB"/>
    <property type="match status" value="1"/>
</dbReference>
<organism evidence="12 13">
    <name type="scientific">Falsiporphyromonas endometrii</name>
    <dbReference type="NCBI Taxonomy" id="1387297"/>
    <lineage>
        <taxon>Bacteria</taxon>
        <taxon>Pseudomonadati</taxon>
        <taxon>Bacteroidota</taxon>
        <taxon>Bacteroidia</taxon>
        <taxon>Bacteroidales</taxon>
        <taxon>Porphyromonadaceae</taxon>
        <taxon>Falsiporphyromonas</taxon>
    </lineage>
</organism>
<proteinExistence type="inferred from homology"/>
<name>A0ABV9K6J7_9PORP</name>
<sequence>MKEFLFVFIGGGLGSACRYGISLLKDHFGDGAIPWHTLIVNIVGSLLIGLLMALFEKMPGHWLSFLMVTGFCGGFTTFSTFSHETFKLIHGGNWTMAFVYALISILSCLFATGVGYLLLTPKCH</sequence>
<feature type="transmembrane region" description="Helical" evidence="11">
    <location>
        <begin position="62"/>
        <end position="82"/>
    </location>
</feature>
<comment type="activity regulation">
    <text evidence="11">Na(+) is not transported, but it plays an essential structural role and its presence is essential for fluoride channel function.</text>
</comment>
<feature type="transmembrane region" description="Helical" evidence="11">
    <location>
        <begin position="32"/>
        <end position="55"/>
    </location>
</feature>
<comment type="catalytic activity">
    <reaction evidence="10">
        <text>fluoride(in) = fluoride(out)</text>
        <dbReference type="Rhea" id="RHEA:76159"/>
        <dbReference type="ChEBI" id="CHEBI:17051"/>
    </reaction>
    <physiologicalReaction direction="left-to-right" evidence="10">
        <dbReference type="Rhea" id="RHEA:76160"/>
    </physiologicalReaction>
</comment>
<comment type="subcellular location">
    <subcellularLocation>
        <location evidence="1 11">Cell membrane</location>
        <topology evidence="1 11">Multi-pass membrane protein</topology>
    </subcellularLocation>
</comment>
<feature type="transmembrane region" description="Helical" evidence="11">
    <location>
        <begin position="94"/>
        <end position="119"/>
    </location>
</feature>
<keyword evidence="8 11" id="KW-0407">Ion channel</keyword>
<keyword evidence="2 11" id="KW-1003">Cell membrane</keyword>
<keyword evidence="11" id="KW-0915">Sodium</keyword>
<dbReference type="PROSITE" id="PS51257">
    <property type="entry name" value="PROKAR_LIPOPROTEIN"/>
    <property type="match status" value="1"/>
</dbReference>
<protein>
    <recommendedName>
        <fullName evidence="11">Fluoride-specific ion channel FluC</fullName>
    </recommendedName>
</protein>
<accession>A0ABV9K6J7</accession>
<evidence type="ECO:0000256" key="4">
    <source>
        <dbReference type="ARBA" id="ARBA00022692"/>
    </source>
</evidence>
<dbReference type="HAMAP" id="MF_00454">
    <property type="entry name" value="FluC"/>
    <property type="match status" value="1"/>
</dbReference>
<dbReference type="RefSeq" id="WP_380077661.1">
    <property type="nucleotide sequence ID" value="NZ_JBHSGO010000044.1"/>
</dbReference>
<evidence type="ECO:0000256" key="9">
    <source>
        <dbReference type="ARBA" id="ARBA00035120"/>
    </source>
</evidence>
<evidence type="ECO:0000256" key="2">
    <source>
        <dbReference type="ARBA" id="ARBA00022475"/>
    </source>
</evidence>
<keyword evidence="13" id="KW-1185">Reference proteome</keyword>
<dbReference type="InterPro" id="IPR003691">
    <property type="entry name" value="FluC"/>
</dbReference>
<keyword evidence="7 11" id="KW-0472">Membrane</keyword>
<dbReference type="PANTHER" id="PTHR28259:SF1">
    <property type="entry name" value="FLUORIDE EXPORT PROTEIN 1-RELATED"/>
    <property type="match status" value="1"/>
</dbReference>
<dbReference type="Pfam" id="PF02537">
    <property type="entry name" value="CRCB"/>
    <property type="match status" value="1"/>
</dbReference>
<keyword evidence="3" id="KW-0997">Cell inner membrane</keyword>
<evidence type="ECO:0000313" key="12">
    <source>
        <dbReference type="EMBL" id="MFC4665483.1"/>
    </source>
</evidence>
<evidence type="ECO:0000256" key="5">
    <source>
        <dbReference type="ARBA" id="ARBA00022989"/>
    </source>
</evidence>
<comment type="similarity">
    <text evidence="9 11">Belongs to the fluoride channel Fluc/FEX (TC 1.A.43) family.</text>
</comment>
<evidence type="ECO:0000256" key="8">
    <source>
        <dbReference type="ARBA" id="ARBA00023303"/>
    </source>
</evidence>
<reference evidence="13" key="1">
    <citation type="journal article" date="2019" name="Int. J. Syst. Evol. Microbiol.">
        <title>The Global Catalogue of Microorganisms (GCM) 10K type strain sequencing project: providing services to taxonomists for standard genome sequencing and annotation.</title>
        <authorList>
            <consortium name="The Broad Institute Genomics Platform"/>
            <consortium name="The Broad Institute Genome Sequencing Center for Infectious Disease"/>
            <person name="Wu L."/>
            <person name="Ma J."/>
        </authorList>
    </citation>
    <scope>NUCLEOTIDE SEQUENCE [LARGE SCALE GENOMIC DNA]</scope>
    <source>
        <strain evidence="13">CGMCC 4.7357</strain>
    </source>
</reference>
<dbReference type="PANTHER" id="PTHR28259">
    <property type="entry name" value="FLUORIDE EXPORT PROTEIN 1-RELATED"/>
    <property type="match status" value="1"/>
</dbReference>
<keyword evidence="4 11" id="KW-0812">Transmembrane</keyword>
<evidence type="ECO:0000313" key="13">
    <source>
        <dbReference type="Proteomes" id="UP001596020"/>
    </source>
</evidence>
<evidence type="ECO:0000256" key="6">
    <source>
        <dbReference type="ARBA" id="ARBA00023065"/>
    </source>
</evidence>
<keyword evidence="5 11" id="KW-1133">Transmembrane helix</keyword>
<feature type="binding site" evidence="11">
    <location>
        <position position="73"/>
    </location>
    <ligand>
        <name>Na(+)</name>
        <dbReference type="ChEBI" id="CHEBI:29101"/>
        <note>structural</note>
    </ligand>
</feature>
<keyword evidence="6 11" id="KW-0406">Ion transport</keyword>
<keyword evidence="11" id="KW-0479">Metal-binding</keyword>
<evidence type="ECO:0000256" key="3">
    <source>
        <dbReference type="ARBA" id="ARBA00022519"/>
    </source>
</evidence>